<organism evidence="7 8">
    <name type="scientific">Colletotrichum gloeosporioides</name>
    <name type="common">Anthracnose fungus</name>
    <name type="synonym">Glomerella cingulata</name>
    <dbReference type="NCBI Taxonomy" id="474922"/>
    <lineage>
        <taxon>Eukaryota</taxon>
        <taxon>Fungi</taxon>
        <taxon>Dikarya</taxon>
        <taxon>Ascomycota</taxon>
        <taxon>Pezizomycotina</taxon>
        <taxon>Sordariomycetes</taxon>
        <taxon>Hypocreomycetidae</taxon>
        <taxon>Glomerellales</taxon>
        <taxon>Glomerellaceae</taxon>
        <taxon>Colletotrichum</taxon>
        <taxon>Colletotrichum gloeosporioides species complex</taxon>
    </lineage>
</organism>
<keyword evidence="5 6" id="KW-0472">Membrane</keyword>
<dbReference type="GO" id="GO:0022857">
    <property type="term" value="F:transmembrane transporter activity"/>
    <property type="evidence" value="ECO:0007669"/>
    <property type="project" value="InterPro"/>
</dbReference>
<gene>
    <name evidence="7" type="ORF">GCG54_00014509</name>
</gene>
<dbReference type="PANTHER" id="PTHR45649:SF23">
    <property type="entry name" value="TRANSPORTER, PUTATIVE (EUROFUNG)-RELATED"/>
    <property type="match status" value="1"/>
</dbReference>
<keyword evidence="2" id="KW-0813">Transport</keyword>
<dbReference type="GeneID" id="69021620"/>
<dbReference type="AlphaFoldDB" id="A0A8H4FRI6"/>
<evidence type="ECO:0000313" key="8">
    <source>
        <dbReference type="Proteomes" id="UP000613401"/>
    </source>
</evidence>
<dbReference type="GO" id="GO:0006865">
    <property type="term" value="P:amino acid transport"/>
    <property type="evidence" value="ECO:0007669"/>
    <property type="project" value="InterPro"/>
</dbReference>
<dbReference type="Proteomes" id="UP000613401">
    <property type="component" value="Unassembled WGS sequence"/>
</dbReference>
<evidence type="ECO:0000256" key="1">
    <source>
        <dbReference type="ARBA" id="ARBA00004141"/>
    </source>
</evidence>
<dbReference type="EMBL" id="WVTB01000006">
    <property type="protein sequence ID" value="KAF3811757.1"/>
    <property type="molecule type" value="Genomic_DNA"/>
</dbReference>
<feature type="transmembrane region" description="Helical" evidence="6">
    <location>
        <begin position="140"/>
        <end position="168"/>
    </location>
</feature>
<dbReference type="PANTHER" id="PTHR45649">
    <property type="entry name" value="AMINO-ACID PERMEASE BAT1"/>
    <property type="match status" value="1"/>
</dbReference>
<evidence type="ECO:0000313" key="7">
    <source>
        <dbReference type="EMBL" id="KAF3811757.1"/>
    </source>
</evidence>
<dbReference type="GO" id="GO:0016020">
    <property type="term" value="C:membrane"/>
    <property type="evidence" value="ECO:0007669"/>
    <property type="project" value="UniProtKB-SubCell"/>
</dbReference>
<dbReference type="Gene3D" id="1.20.1740.10">
    <property type="entry name" value="Amino acid/polyamine transporter I"/>
    <property type="match status" value="1"/>
</dbReference>
<keyword evidence="3 6" id="KW-0812">Transmembrane</keyword>
<name>A0A8H4FRI6_COLGL</name>
<proteinExistence type="predicted"/>
<comment type="subcellular location">
    <subcellularLocation>
        <location evidence="1">Membrane</location>
        <topology evidence="1">Multi-pass membrane protein</topology>
    </subcellularLocation>
</comment>
<reference evidence="7" key="2">
    <citation type="submission" date="2020-03" db="EMBL/GenBank/DDBJ databases">
        <authorList>
            <person name="Fu F.-F."/>
            <person name="Chen J."/>
        </authorList>
    </citation>
    <scope>NUCLEOTIDE SEQUENCE</scope>
    <source>
        <strain evidence="7">Lc1</strain>
    </source>
</reference>
<evidence type="ECO:0000256" key="6">
    <source>
        <dbReference type="SAM" id="Phobius"/>
    </source>
</evidence>
<keyword evidence="8" id="KW-1185">Reference proteome</keyword>
<evidence type="ECO:0000256" key="3">
    <source>
        <dbReference type="ARBA" id="ARBA00022692"/>
    </source>
</evidence>
<dbReference type="Pfam" id="PF13520">
    <property type="entry name" value="AA_permease_2"/>
    <property type="match status" value="1"/>
</dbReference>
<evidence type="ECO:0000256" key="5">
    <source>
        <dbReference type="ARBA" id="ARBA00023136"/>
    </source>
</evidence>
<evidence type="ECO:0000256" key="4">
    <source>
        <dbReference type="ARBA" id="ARBA00022989"/>
    </source>
</evidence>
<protein>
    <submittedName>
        <fullName evidence="7">Putative amino-acid permease C15C4.04c</fullName>
    </submittedName>
</protein>
<keyword evidence="4 6" id="KW-1133">Transmembrane helix</keyword>
<evidence type="ECO:0000256" key="2">
    <source>
        <dbReference type="ARBA" id="ARBA00022448"/>
    </source>
</evidence>
<sequence length="287" mass="31030">MSQIIPQDPGALNSSAVNAKSRYREDLCDNRVSGHVSGETLADDLLGHLGYDPQLKRNRSTAHVAFMAFVLAANPYGLATTLNYPLIGGGPVNIIWGWLLVALIVICVAASLGEITSVYPTAGGVYYQAAMLTPPKYRALASWICGWLFVVGNMSITLSVNFATAQFFGACINVFEYETGKGIFPGETYQVFLIFVVITLLCNAVSSLGNRWLPWVDTAAIFWTFAGVFAITIAVLAVAKNGRHSAAYVFTHFETQSGWPHAWSFCIGLMHAGYATSSTGMIISQHV</sequence>
<dbReference type="InterPro" id="IPR002293">
    <property type="entry name" value="AA/rel_permease1"/>
</dbReference>
<dbReference type="RefSeq" id="XP_045270916.1">
    <property type="nucleotide sequence ID" value="XM_045414338.1"/>
</dbReference>
<feature type="transmembrane region" description="Helical" evidence="6">
    <location>
        <begin position="220"/>
        <end position="239"/>
    </location>
</feature>
<reference evidence="7" key="1">
    <citation type="journal article" date="2020" name="Phytopathology">
        <title>Genome sequence and comparative analysis of Colletotrichum gloeosporioides isolated from Liriodendron leaves.</title>
        <authorList>
            <person name="Fu F.F."/>
            <person name="Hao Z."/>
            <person name="Wang P."/>
            <person name="Lu Y."/>
            <person name="Xue L.J."/>
            <person name="Wei G."/>
            <person name="Tian Y."/>
            <person name="Baishi H."/>
            <person name="Xu H."/>
            <person name="Shi J."/>
            <person name="Cheng T."/>
            <person name="Wang G."/>
            <person name="Yi Y."/>
            <person name="Chen J."/>
        </authorList>
    </citation>
    <scope>NUCLEOTIDE SEQUENCE</scope>
    <source>
        <strain evidence="7">Lc1</strain>
    </source>
</reference>
<feature type="transmembrane region" description="Helical" evidence="6">
    <location>
        <begin position="64"/>
        <end position="82"/>
    </location>
</feature>
<feature type="transmembrane region" description="Helical" evidence="6">
    <location>
        <begin position="94"/>
        <end position="119"/>
    </location>
</feature>
<dbReference type="InterPro" id="IPR004840">
    <property type="entry name" value="Amino_acid_permease_CS"/>
</dbReference>
<dbReference type="PROSITE" id="PS00218">
    <property type="entry name" value="AMINO_ACID_PERMEASE_1"/>
    <property type="match status" value="1"/>
</dbReference>
<accession>A0A8H4FRI6</accession>
<feature type="transmembrane region" description="Helical" evidence="6">
    <location>
        <begin position="188"/>
        <end position="208"/>
    </location>
</feature>
<comment type="caution">
    <text evidence="7">The sequence shown here is derived from an EMBL/GenBank/DDBJ whole genome shotgun (WGS) entry which is preliminary data.</text>
</comment>